<keyword evidence="7" id="KW-1185">Reference proteome</keyword>
<reference evidence="6" key="2">
    <citation type="submission" date="2020-09" db="EMBL/GenBank/DDBJ databases">
        <authorList>
            <person name="Sun Q."/>
            <person name="Zhou Y."/>
        </authorList>
    </citation>
    <scope>NUCLEOTIDE SEQUENCE</scope>
    <source>
        <strain evidence="6">CGMCC 1.6333</strain>
    </source>
</reference>
<evidence type="ECO:0000256" key="3">
    <source>
        <dbReference type="ARBA" id="ARBA00022827"/>
    </source>
</evidence>
<dbReference type="Proteomes" id="UP000618460">
    <property type="component" value="Unassembled WGS sequence"/>
</dbReference>
<evidence type="ECO:0000256" key="4">
    <source>
        <dbReference type="ARBA" id="ARBA00037981"/>
    </source>
</evidence>
<dbReference type="AlphaFoldDB" id="A0A917TNS2"/>
<evidence type="ECO:0000313" key="7">
    <source>
        <dbReference type="Proteomes" id="UP000618460"/>
    </source>
</evidence>
<keyword evidence="3" id="KW-0274">FAD</keyword>
<name>A0A917TNS2_9BACI</name>
<proteinExistence type="inferred from homology"/>
<keyword evidence="2" id="KW-0285">Flavoprotein</keyword>
<accession>A0A917TNS2</accession>
<evidence type="ECO:0000256" key="2">
    <source>
        <dbReference type="ARBA" id="ARBA00022630"/>
    </source>
</evidence>
<protein>
    <submittedName>
        <fullName evidence="6">NAD(P)H dehydrogenase (Quinone)</fullName>
    </submittedName>
</protein>
<dbReference type="SUPFAM" id="SSF52218">
    <property type="entry name" value="Flavoproteins"/>
    <property type="match status" value="1"/>
</dbReference>
<sequence>MKNIFIINGHESYPKNDGRLNQTIFEAMINKLQPNYNIRTTTVDKGYLVEEEHDKFAWADIVIYQTPIYWFNVPGKLKTYFDEVYTRDVLFKKVEQYGTGGLLTEKKYMLSTTWGAPLNEFATEEGFFQGRDVDETLFHLHRTQAFLGMKPLKSFSIHSVMKHPNIPLFLEQLDAHLEEVFDC</sequence>
<reference evidence="6" key="1">
    <citation type="journal article" date="2014" name="Int. J. Syst. Evol. Microbiol.">
        <title>Complete genome sequence of Corynebacterium casei LMG S-19264T (=DSM 44701T), isolated from a smear-ripened cheese.</title>
        <authorList>
            <consortium name="US DOE Joint Genome Institute (JGI-PGF)"/>
            <person name="Walter F."/>
            <person name="Albersmeier A."/>
            <person name="Kalinowski J."/>
            <person name="Ruckert C."/>
        </authorList>
    </citation>
    <scope>NUCLEOTIDE SEQUENCE</scope>
    <source>
        <strain evidence="6">CGMCC 1.6333</strain>
    </source>
</reference>
<dbReference type="Pfam" id="PF02525">
    <property type="entry name" value="Flavodoxin_2"/>
    <property type="match status" value="1"/>
</dbReference>
<evidence type="ECO:0000256" key="1">
    <source>
        <dbReference type="ARBA" id="ARBA00001974"/>
    </source>
</evidence>
<dbReference type="EMBL" id="BMLG01000004">
    <property type="protein sequence ID" value="GGM27731.1"/>
    <property type="molecule type" value="Genomic_DNA"/>
</dbReference>
<dbReference type="InterPro" id="IPR003680">
    <property type="entry name" value="Flavodoxin_fold"/>
</dbReference>
<dbReference type="InterPro" id="IPR052397">
    <property type="entry name" value="NADPH-QR_MdaB"/>
</dbReference>
<dbReference type="InterPro" id="IPR029039">
    <property type="entry name" value="Flavoprotein-like_sf"/>
</dbReference>
<dbReference type="Gene3D" id="3.40.50.360">
    <property type="match status" value="1"/>
</dbReference>
<evidence type="ECO:0000313" key="6">
    <source>
        <dbReference type="EMBL" id="GGM27731.1"/>
    </source>
</evidence>
<organism evidence="6 7">
    <name type="scientific">Paraliobacillus quinghaiensis</name>
    <dbReference type="NCBI Taxonomy" id="470815"/>
    <lineage>
        <taxon>Bacteria</taxon>
        <taxon>Bacillati</taxon>
        <taxon>Bacillota</taxon>
        <taxon>Bacilli</taxon>
        <taxon>Bacillales</taxon>
        <taxon>Bacillaceae</taxon>
        <taxon>Paraliobacillus</taxon>
    </lineage>
</organism>
<gene>
    <name evidence="6" type="ORF">GCM10011351_12000</name>
</gene>
<evidence type="ECO:0000259" key="5">
    <source>
        <dbReference type="Pfam" id="PF02525"/>
    </source>
</evidence>
<comment type="cofactor">
    <cofactor evidence="1">
        <name>FAD</name>
        <dbReference type="ChEBI" id="CHEBI:57692"/>
    </cofactor>
</comment>
<comment type="similarity">
    <text evidence="4">Belongs to the oxidoreductase MdaB family.</text>
</comment>
<dbReference type="PANTHER" id="PTHR46305:SF3">
    <property type="entry name" value="NADPH:QUINONE OXIDOREDUCTASE MDAB"/>
    <property type="match status" value="1"/>
</dbReference>
<dbReference type="RefSeq" id="WP_117153776.1">
    <property type="nucleotide sequence ID" value="NZ_BMLG01000004.1"/>
</dbReference>
<feature type="domain" description="Flavodoxin-like fold" evidence="5">
    <location>
        <begin position="2"/>
        <end position="172"/>
    </location>
</feature>
<dbReference type="OrthoDB" id="9798454at2"/>
<dbReference type="PANTHER" id="PTHR46305">
    <property type="match status" value="1"/>
</dbReference>
<comment type="caution">
    <text evidence="6">The sequence shown here is derived from an EMBL/GenBank/DDBJ whole genome shotgun (WGS) entry which is preliminary data.</text>
</comment>